<feature type="domain" description="Sacsin/Nov" evidence="10">
    <location>
        <begin position="22"/>
        <end position="101"/>
    </location>
</feature>
<dbReference type="Pfam" id="PF00421">
    <property type="entry name" value="PSII"/>
    <property type="match status" value="1"/>
</dbReference>
<dbReference type="Pfam" id="PF25794">
    <property type="entry name" value="SACS"/>
    <property type="match status" value="1"/>
</dbReference>
<dbReference type="Gene3D" id="3.10.680.10">
    <property type="entry name" value="Photosystem II CP47 reaction center protein"/>
    <property type="match status" value="1"/>
</dbReference>
<feature type="non-terminal residue" evidence="11">
    <location>
        <position position="1644"/>
    </location>
</feature>
<evidence type="ECO:0000256" key="7">
    <source>
        <dbReference type="ARBA" id="ARBA00022991"/>
    </source>
</evidence>
<dbReference type="InterPro" id="IPR052957">
    <property type="entry name" value="Auxin_embryo_med"/>
</dbReference>
<evidence type="ECO:0000256" key="9">
    <source>
        <dbReference type="ARBA" id="ARBA00023276"/>
    </source>
</evidence>
<sequence length="1644" mass="185159">ITEQNSLNTNSLVLSAELYTKDVHFLMELIQEDITETGAPATLLIFNNEIGFSKKNMDSLCSIGRSTKKGKRQQGFIGEKGIGFKSVFLVSQQPHIFSNGYQVRFREEPNSNCGIGYIVPEWVTKKPYLEDIVNIYGSNKELPNTIFILPLKPEKVEAVKTQLSELHPEILLFLSKVKRLYVCKDDRDSIGNDNVSIVSIASETSCVDLSSEGADSRVVQLSVKEKTCDAEETCSYFMWRQVFSVKTENRVSSRLDFDQWTVTLGFPFGNRLRSRGTSSIGVFTFLPTAMVTNFPFVIQADFILASSRESILLDNLWNLGILECVPTTFLNAFQACVKSDSLFSSMAQVFELLPAYASSYPELNKVRDSIKNRLESLKIVPYEMYNGKKYLTEPKQVVRILPSFRLLLSKSVKEGASLDGMHRYQKVLNSLLDLENYAPILDFLGLAYAIPGWYGSCIQLCNLVTQGSTEVYMEVLSFLAENERILSSMYIQHIPLVRYTDQKGNVKLCSIYQTTKEVTVRISQWLSNIVQVKPLLACDYACMLYKYVAAEKNVLTILVAHFLYQAHKKKFIEDSKLYDICSKIPIIDCCGISYSDPATVKKYARRAQLGEIFELDRATLKSDGVFRSSPRGWFTFGHASFALLFFFGHIWHGARTLFRDVFAGIDPDLDAQVEFGAFQKLGDPTTKRQATISTQITSGSFLGEFTPEKVVLDFICLYTKAMDLPELTPPNVELEIASSPLSMEQSILPDETGKSMFDLVKHVLNDVSIIEEEFYGDKISTYQDELRFLGVGFGSDDVQKSVTDRFVSLSSTGISKEQAFSLLTLISFLKMKKRIDQGWLQVMKKGKWLKTHQCYNAPERVILLPYKVETPSCLTTTDLRLVDEAYYGCQLGSFLSELKMLGVITDHAESLRLIAQKASFPPNLPSVTVDCGLLMLKCIKLSDTSATGLIERIKGKSWLKTNSGFKSPSETAYPNSVWGSLVRALHIPTIDELYYGDELSQYLSELSTAGVAVDTASITKKIATKFKILSSSSKLGPDMVLSMLKCFKEERQTLFSGCSEVRCLFTEKWLKTRHGYKAPNQSIIFSTNWGAVSPFVDLPLIDDGFYSIFIYKYKDELHMLGAITDFEGGAGLVLEGLKSPIASEFVTTAGTMALLKCLKSVMSKSLDKSLPDNFLENIAKSKFLKTTNGYLVPKECILFDSTWESILNQTDLPSIDVKCYESDISVYKEQLKAIGVKTDSMEVCSLIYQLLYSQTNTSLITRLYKLLSLFNWKPEKPDEFKSLVWIPTNVGDKGKWIESKLCILDDDNDLFGSHLYSLSHFYDAELLPLFLSAFGVREFPSLDDYFQLWNDWTSSSDHHVSKLCATAATCSHDKIHLVDKESVFIPDDLHLKNIFENVSLPLFVWFPTGNFSSSSGVLMMIYQYLGVNILSDSVKVGSIFAEDTGPKNLIPKNGLIEKGLIKIILAFLAGPLLNMQQKKRQQIVTTLLNLSLYKSDQPIKVTYLLTPYPNEIVKAETKKMVFWDRSSKQLIVDESGYENRRSSIEFASCFAQEISEGLLLEGRACAVSSLSRIIHMGFVYEFKEDSVDYLLVRENLKMLNEDNEFLGSAFLATKQYGKRAARVKSEKMSPFTPSCKKSCRRLLP</sequence>
<dbReference type="GO" id="GO:0016168">
    <property type="term" value="F:chlorophyll binding"/>
    <property type="evidence" value="ECO:0007669"/>
    <property type="project" value="UniProtKB-KW"/>
</dbReference>
<protein>
    <recommendedName>
        <fullName evidence="10">Sacsin/Nov domain-containing protein</fullName>
    </recommendedName>
</protein>
<accession>A0A7J6HDK1</accession>
<evidence type="ECO:0000259" key="10">
    <source>
        <dbReference type="Pfam" id="PF25794"/>
    </source>
</evidence>
<proteinExistence type="predicted"/>
<evidence type="ECO:0000256" key="6">
    <source>
        <dbReference type="ARBA" id="ARBA00022989"/>
    </source>
</evidence>
<keyword evidence="3" id="KW-0602">Photosynthesis</keyword>
<comment type="caution">
    <text evidence="11">The sequence shown here is derived from an EMBL/GenBank/DDBJ whole genome shotgun (WGS) entry which is preliminary data.</text>
</comment>
<gene>
    <name evidence="11" type="ORF">F8388_023166</name>
</gene>
<dbReference type="InterPro" id="IPR058210">
    <property type="entry name" value="SACS/Nov_dom"/>
</dbReference>
<name>A0A7J6HDK1_CANSA</name>
<dbReference type="GO" id="GO:0009523">
    <property type="term" value="C:photosystem II"/>
    <property type="evidence" value="ECO:0007669"/>
    <property type="project" value="UniProtKB-KW"/>
</dbReference>
<evidence type="ECO:0000313" key="11">
    <source>
        <dbReference type="EMBL" id="KAF4393362.1"/>
    </source>
</evidence>
<evidence type="ECO:0000256" key="4">
    <source>
        <dbReference type="ARBA" id="ARBA00022640"/>
    </source>
</evidence>
<keyword evidence="5" id="KW-0812">Transmembrane</keyword>
<dbReference type="InterPro" id="IPR036890">
    <property type="entry name" value="HATPase_C_sf"/>
</dbReference>
<organism evidence="11 12">
    <name type="scientific">Cannabis sativa</name>
    <name type="common">Hemp</name>
    <name type="synonym">Marijuana</name>
    <dbReference type="NCBI Taxonomy" id="3483"/>
    <lineage>
        <taxon>Eukaryota</taxon>
        <taxon>Viridiplantae</taxon>
        <taxon>Streptophyta</taxon>
        <taxon>Embryophyta</taxon>
        <taxon>Tracheophyta</taxon>
        <taxon>Spermatophyta</taxon>
        <taxon>Magnoliopsida</taxon>
        <taxon>eudicotyledons</taxon>
        <taxon>Gunneridae</taxon>
        <taxon>Pentapetalae</taxon>
        <taxon>rosids</taxon>
        <taxon>fabids</taxon>
        <taxon>Rosales</taxon>
        <taxon>Cannabaceae</taxon>
        <taxon>Cannabis</taxon>
    </lineage>
</organism>
<dbReference type="GO" id="GO:0009767">
    <property type="term" value="P:photosynthetic electron transport chain"/>
    <property type="evidence" value="ECO:0007669"/>
    <property type="project" value="InterPro"/>
</dbReference>
<reference evidence="11 12" key="1">
    <citation type="journal article" date="2020" name="bioRxiv">
        <title>Sequence and annotation of 42 cannabis genomes reveals extensive copy number variation in cannabinoid synthesis and pathogen resistance genes.</title>
        <authorList>
            <person name="Mckernan K.J."/>
            <person name="Helbert Y."/>
            <person name="Kane L.T."/>
            <person name="Ebling H."/>
            <person name="Zhang L."/>
            <person name="Liu B."/>
            <person name="Eaton Z."/>
            <person name="Mclaughlin S."/>
            <person name="Kingan S."/>
            <person name="Baybayan P."/>
            <person name="Concepcion G."/>
            <person name="Jordan M."/>
            <person name="Riva A."/>
            <person name="Barbazuk W."/>
            <person name="Harkins T."/>
        </authorList>
    </citation>
    <scope>NUCLEOTIDE SEQUENCE [LARGE SCALE GENOMIC DNA]</scope>
    <source>
        <strain evidence="12">cv. Jamaican Lion 4</strain>
        <tissue evidence="11">Leaf</tissue>
    </source>
</reference>
<keyword evidence="7" id="KW-0157">Chromophore</keyword>
<keyword evidence="4" id="KW-0934">Plastid</keyword>
<evidence type="ECO:0000256" key="5">
    <source>
        <dbReference type="ARBA" id="ARBA00022692"/>
    </source>
</evidence>
<keyword evidence="8" id="KW-0472">Membrane</keyword>
<evidence type="ECO:0000256" key="3">
    <source>
        <dbReference type="ARBA" id="ARBA00022531"/>
    </source>
</evidence>
<dbReference type="EMBL" id="JAATIP010000014">
    <property type="protein sequence ID" value="KAF4393362.1"/>
    <property type="molecule type" value="Genomic_DNA"/>
</dbReference>
<dbReference type="SUPFAM" id="SSF55874">
    <property type="entry name" value="ATPase domain of HSP90 chaperone/DNA topoisomerase II/histidine kinase"/>
    <property type="match status" value="1"/>
</dbReference>
<comment type="subcellular location">
    <subcellularLocation>
        <location evidence="1">Membrane</location>
        <topology evidence="1">Multi-pass membrane protein</topology>
    </subcellularLocation>
</comment>
<dbReference type="SUPFAM" id="SSF161077">
    <property type="entry name" value="Photosystem II antenna protein-like"/>
    <property type="match status" value="1"/>
</dbReference>
<keyword evidence="2" id="KW-0148">Chlorophyll</keyword>
<evidence type="ECO:0000256" key="1">
    <source>
        <dbReference type="ARBA" id="ARBA00004141"/>
    </source>
</evidence>
<evidence type="ECO:0000256" key="8">
    <source>
        <dbReference type="ARBA" id="ARBA00023136"/>
    </source>
</evidence>
<dbReference type="InterPro" id="IPR036001">
    <property type="entry name" value="PS_II_antenna-like_sf"/>
</dbReference>
<keyword evidence="9" id="KW-0604">Photosystem II</keyword>
<evidence type="ECO:0000313" key="12">
    <source>
        <dbReference type="Proteomes" id="UP000525078"/>
    </source>
</evidence>
<dbReference type="Gene3D" id="3.30.565.10">
    <property type="entry name" value="Histidine kinase-like ATPase, C-terminal domain"/>
    <property type="match status" value="1"/>
</dbReference>
<dbReference type="InterPro" id="IPR000932">
    <property type="entry name" value="PS_antenna-like"/>
</dbReference>
<dbReference type="Proteomes" id="UP000525078">
    <property type="component" value="Unassembled WGS sequence"/>
</dbReference>
<evidence type="ECO:0000256" key="2">
    <source>
        <dbReference type="ARBA" id="ARBA00022494"/>
    </source>
</evidence>
<dbReference type="PANTHER" id="PTHR32387">
    <property type="entry name" value="WU:FJ29H11"/>
    <property type="match status" value="1"/>
</dbReference>
<dbReference type="PANTHER" id="PTHR32387:SF11">
    <property type="entry name" value="PROTEIN NO VEIN C-TERMINAL DOMAIN-CONTAINING PROTEIN"/>
    <property type="match status" value="1"/>
</dbReference>
<keyword evidence="6" id="KW-1133">Transmembrane helix</keyword>